<dbReference type="AlphaFoldDB" id="A0A813FBW8"/>
<organism evidence="1 2">
    <name type="scientific">Polarella glacialis</name>
    <name type="common">Dinoflagellate</name>
    <dbReference type="NCBI Taxonomy" id="89957"/>
    <lineage>
        <taxon>Eukaryota</taxon>
        <taxon>Sar</taxon>
        <taxon>Alveolata</taxon>
        <taxon>Dinophyceae</taxon>
        <taxon>Suessiales</taxon>
        <taxon>Suessiaceae</taxon>
        <taxon>Polarella</taxon>
    </lineage>
</organism>
<gene>
    <name evidence="1" type="ORF">PGLA1383_LOCUS29521</name>
</gene>
<evidence type="ECO:0000313" key="1">
    <source>
        <dbReference type="EMBL" id="CAE8611728.1"/>
    </source>
</evidence>
<name>A0A813FBW8_POLGL</name>
<dbReference type="Proteomes" id="UP000654075">
    <property type="component" value="Unassembled WGS sequence"/>
</dbReference>
<reference evidence="1" key="1">
    <citation type="submission" date="2021-02" db="EMBL/GenBank/DDBJ databases">
        <authorList>
            <person name="Dougan E. K."/>
            <person name="Rhodes N."/>
            <person name="Thang M."/>
            <person name="Chan C."/>
        </authorList>
    </citation>
    <scope>NUCLEOTIDE SEQUENCE</scope>
</reference>
<protein>
    <submittedName>
        <fullName evidence="1">Uncharacterized protein</fullName>
    </submittedName>
</protein>
<keyword evidence="2" id="KW-1185">Reference proteome</keyword>
<proteinExistence type="predicted"/>
<dbReference type="EMBL" id="CAJNNV010025040">
    <property type="protein sequence ID" value="CAE8611728.1"/>
    <property type="molecule type" value="Genomic_DNA"/>
</dbReference>
<evidence type="ECO:0000313" key="2">
    <source>
        <dbReference type="Proteomes" id="UP000654075"/>
    </source>
</evidence>
<sequence>MARNTLRFRVPFDPGVAQMAGGHVPQEAIQPWYPGLSRSHLGRLIGATDNDVLVDTGSAGILDPMDQMVGPNFYDRITAEDMVVNLRLNRAAVAMAATQLRATTDPSNRTTGRGHHLPSARDHLAQHRTEVSTLHQPLPHPRHLKDNVMARLLNDSYISLMRRGTQVDLANLGQTYRFMHEAFGRHRGRRPHLRVKEVVREYHQLHLTRLHAMPNSLMATKLWVSESIATGGMLQVVVSAWQAYTESWRATTVGIQDKWEATQAQEAIPTNFMPLEDFNTPTLIRTPGRPDRVAANWSLKQALGRRFSRWRVITPSLATMHRILAQRRWLVSVTQQAAYFVELAKISFDEIELLREQGGEARHIKGRLGAGSGVKRKEGPDFRVIPAYGNSEHTTRLCSQHGRNESRGGFRREIFDPDMFIDRDKWIFERFRRNQDMEELLEYHGNVLDNTAVNDAIFDGSFQGETRTPCPTLRYAHTLPSEASCYQDVSILSLPIWKKRGYRDGGILHCLAIDVQRSVDVDATGVLLAYRLPRTERVLIETLSMIQAFDDQCPCIMRVITGFVGLSILPPLTVFTTFATLMIIRHTSFWENGGLYADIADHNMAGAIRDVLQEIFKTILGELRRLIGAAGPNLLHRPQESLPNQALESVRDTYRGEDIEVKFLTPLIEFMWNRRLDIMNQEQIIAMVDYFRTVPPSLIDDHFKCTYQRFWKVTAMAQLEHSIEGIILVSTATRRDPHSRDSTHEVYKALRMIIQIRLLLLIEGSRGRFPFQHIELDTLLAALSDDVTYNDWAQWWHPLLPHAMSYDARADLSGSTGSYFWSRNFPRGPDLSNPRDAA</sequence>
<accession>A0A813FBW8</accession>
<comment type="caution">
    <text evidence="1">The sequence shown here is derived from an EMBL/GenBank/DDBJ whole genome shotgun (WGS) entry which is preliminary data.</text>
</comment>